<dbReference type="SUPFAM" id="SSF53474">
    <property type="entry name" value="alpha/beta-Hydrolases"/>
    <property type="match status" value="1"/>
</dbReference>
<evidence type="ECO:0000313" key="4">
    <source>
        <dbReference type="Proteomes" id="UP001325680"/>
    </source>
</evidence>
<dbReference type="InterPro" id="IPR029058">
    <property type="entry name" value="AB_hydrolase_fold"/>
</dbReference>
<feature type="domain" description="BD-FAE-like" evidence="2">
    <location>
        <begin position="77"/>
        <end position="276"/>
    </location>
</feature>
<dbReference type="EMBL" id="CP139960">
    <property type="protein sequence ID" value="WQD38550.1"/>
    <property type="molecule type" value="Genomic_DNA"/>
</dbReference>
<organism evidence="3 4">
    <name type="scientific">Niabella yanshanensis</name>
    <dbReference type="NCBI Taxonomy" id="577386"/>
    <lineage>
        <taxon>Bacteria</taxon>
        <taxon>Pseudomonadati</taxon>
        <taxon>Bacteroidota</taxon>
        <taxon>Chitinophagia</taxon>
        <taxon>Chitinophagales</taxon>
        <taxon>Chitinophagaceae</taxon>
        <taxon>Niabella</taxon>
    </lineage>
</organism>
<dbReference type="GO" id="GO:0016787">
    <property type="term" value="F:hydrolase activity"/>
    <property type="evidence" value="ECO:0007669"/>
    <property type="project" value="UniProtKB-KW"/>
</dbReference>
<accession>A0ABZ0W8T2</accession>
<evidence type="ECO:0000313" key="3">
    <source>
        <dbReference type="EMBL" id="WQD38550.1"/>
    </source>
</evidence>
<dbReference type="PANTHER" id="PTHR48081:SF6">
    <property type="entry name" value="PEPTIDASE S9 PROLYL OLIGOPEPTIDASE CATALYTIC DOMAIN-CONTAINING PROTEIN"/>
    <property type="match status" value="1"/>
</dbReference>
<evidence type="ECO:0000259" key="2">
    <source>
        <dbReference type="Pfam" id="PF20434"/>
    </source>
</evidence>
<proteinExistence type="predicted"/>
<dbReference type="RefSeq" id="WP_114791295.1">
    <property type="nucleotide sequence ID" value="NZ_CP139960.1"/>
</dbReference>
<protein>
    <submittedName>
        <fullName evidence="3">Alpha/beta hydrolase</fullName>
    </submittedName>
</protein>
<dbReference type="Pfam" id="PF20434">
    <property type="entry name" value="BD-FAE"/>
    <property type="match status" value="1"/>
</dbReference>
<name>A0ABZ0W8T2_9BACT</name>
<dbReference type="InterPro" id="IPR050300">
    <property type="entry name" value="GDXG_lipolytic_enzyme"/>
</dbReference>
<dbReference type="Gene3D" id="3.40.50.1820">
    <property type="entry name" value="alpha/beta hydrolase"/>
    <property type="match status" value="1"/>
</dbReference>
<sequence>MIKLLQIEVDRFFFKRRSVLLLLALLTGYTCCCQPVIQEMPLFGGRPPGTKSLKVEEDKRYDPVVDSLVSQVTFPTLSIFKPVGVTHATPAVIVVPGGGYHVLLIEREGRKIAKALNEKGITAFVLKYRLPSADYFDNRQIAPLMDLQQAIYLVKKNAAKWGVNPEAVGLMGFSAGGHLALMAGTHYDTSFIASPPGAPIKPDFLILVNPVVSFWDSAAHIGSRDNLLGKNPNAQTLNFYSGEKNVRKDMPAVFLAHALNDQVVKVENTLNLFNALRARGVVSEMHIYAKGDHGFLNDTPPRDEWLNSCFYWMKSMGWLN</sequence>
<dbReference type="PANTHER" id="PTHR48081">
    <property type="entry name" value="AB HYDROLASE SUPERFAMILY PROTEIN C4A8.06C"/>
    <property type="match status" value="1"/>
</dbReference>
<gene>
    <name evidence="3" type="ORF">U0035_00120</name>
</gene>
<keyword evidence="1 3" id="KW-0378">Hydrolase</keyword>
<dbReference type="InterPro" id="IPR049492">
    <property type="entry name" value="BD-FAE-like_dom"/>
</dbReference>
<reference evidence="3 4" key="1">
    <citation type="submission" date="2023-12" db="EMBL/GenBank/DDBJ databases">
        <title>Genome sequencing and assembly of bacterial species from a model synthetic community.</title>
        <authorList>
            <person name="Hogle S.L."/>
        </authorList>
    </citation>
    <scope>NUCLEOTIDE SEQUENCE [LARGE SCALE GENOMIC DNA]</scope>
    <source>
        <strain evidence="3 4">HAMBI_3031</strain>
    </source>
</reference>
<keyword evidence="4" id="KW-1185">Reference proteome</keyword>
<evidence type="ECO:0000256" key="1">
    <source>
        <dbReference type="ARBA" id="ARBA00022801"/>
    </source>
</evidence>
<dbReference type="Proteomes" id="UP001325680">
    <property type="component" value="Chromosome"/>
</dbReference>